<evidence type="ECO:0000313" key="3">
    <source>
        <dbReference type="Proteomes" id="UP000265341"/>
    </source>
</evidence>
<keyword evidence="1" id="KW-1133">Transmembrane helix</keyword>
<dbReference type="AlphaFoldDB" id="A0A399EJQ0"/>
<dbReference type="InterPro" id="IPR021484">
    <property type="entry name" value="DUF3137"/>
</dbReference>
<keyword evidence="3" id="KW-1185">Reference proteome</keyword>
<dbReference type="Pfam" id="PF11335">
    <property type="entry name" value="DUF3137"/>
    <property type="match status" value="1"/>
</dbReference>
<dbReference type="RefSeq" id="WP_182482823.1">
    <property type="nucleotide sequence ID" value="NZ_QWLA01000062.1"/>
</dbReference>
<evidence type="ECO:0008006" key="4">
    <source>
        <dbReference type="Google" id="ProtNLM"/>
    </source>
</evidence>
<name>A0A399EJQ0_9DEIN</name>
<feature type="transmembrane region" description="Helical" evidence="1">
    <location>
        <begin position="55"/>
        <end position="75"/>
    </location>
</feature>
<keyword evidence="1" id="KW-0472">Membrane</keyword>
<reference evidence="2 3" key="1">
    <citation type="submission" date="2018-08" db="EMBL/GenBank/DDBJ databases">
        <title>Meiothermus roseus NBRC 110900 genome sequencing project.</title>
        <authorList>
            <person name="Da Costa M.S."/>
            <person name="Albuquerque L."/>
            <person name="Raposo P."/>
            <person name="Froufe H.J.C."/>
            <person name="Barroso C.S."/>
            <person name="Egas C."/>
        </authorList>
    </citation>
    <scope>NUCLEOTIDE SEQUENCE [LARGE SCALE GENOMIC DNA]</scope>
    <source>
        <strain evidence="2 3">NBRC 110900</strain>
    </source>
</reference>
<protein>
    <recommendedName>
        <fullName evidence="4">Galanin</fullName>
    </recommendedName>
</protein>
<dbReference type="EMBL" id="QWLA01000062">
    <property type="protein sequence ID" value="RIH84158.1"/>
    <property type="molecule type" value="Genomic_DNA"/>
</dbReference>
<keyword evidence="1" id="KW-0812">Transmembrane</keyword>
<sequence length="313" mass="36250">MSSSFSELYRQLEPVLGELERERRQVLSCLSLAVLLTLLAAGLLIALVPSVQEPHLLGLVAFAGITLVSIVHSLLTQRYRQRFKNEVVRRLIQHLSSNLDYQPERGVGYGSYRSSQLFPREPDRYREEDLITGRIGQTRLKVSEVHSEYKSESTDSKGRRTTHWHTIFRGLFFVLDFPKPFHGATLVLPDSGDGTFLDLFERFSSRGQLVKLEDPEFERYFVTYTSDQVEARYLLSTSLMQRVVNFRKAFKRPLYMAFSGGNFYLALSTPKNFFEPQIFRPIRMEDLADYLTDLRFVLSIVDELNLNTRIWSV</sequence>
<dbReference type="Proteomes" id="UP000265341">
    <property type="component" value="Unassembled WGS sequence"/>
</dbReference>
<feature type="transmembrane region" description="Helical" evidence="1">
    <location>
        <begin position="26"/>
        <end position="49"/>
    </location>
</feature>
<accession>A0A399EJQ0</accession>
<gene>
    <name evidence="2" type="ORF">Mrose_02745</name>
</gene>
<organism evidence="2 3">
    <name type="scientific">Calidithermus roseus</name>
    <dbReference type="NCBI Taxonomy" id="1644118"/>
    <lineage>
        <taxon>Bacteria</taxon>
        <taxon>Thermotogati</taxon>
        <taxon>Deinococcota</taxon>
        <taxon>Deinococci</taxon>
        <taxon>Thermales</taxon>
        <taxon>Thermaceae</taxon>
        <taxon>Calidithermus</taxon>
    </lineage>
</organism>
<evidence type="ECO:0000313" key="2">
    <source>
        <dbReference type="EMBL" id="RIH84158.1"/>
    </source>
</evidence>
<comment type="caution">
    <text evidence="2">The sequence shown here is derived from an EMBL/GenBank/DDBJ whole genome shotgun (WGS) entry which is preliminary data.</text>
</comment>
<proteinExistence type="predicted"/>
<evidence type="ECO:0000256" key="1">
    <source>
        <dbReference type="SAM" id="Phobius"/>
    </source>
</evidence>